<keyword evidence="2" id="KW-0732">Signal</keyword>
<name>A0AA36GTG2_CYLNA</name>
<evidence type="ECO:0000256" key="1">
    <source>
        <dbReference type="SAM" id="MobiDB-lite"/>
    </source>
</evidence>
<accession>A0AA36GTG2</accession>
<sequence>MTYLSIVFATVWFSFVLTCPPTPPPGGGGAGGGGGGGGGGGQGSGTNTSGKREVDDIDVTVVSNQKFDPAMNDAHMQVFKSLLNDYVKARGANYNKDMVQEEIINVDGNFAILYTLQGYDCDGVNNFLHEAKSSANFIKDIKVKCGGRPQFVVV</sequence>
<dbReference type="Pfam" id="PF17619">
    <property type="entry name" value="SCVP"/>
    <property type="match status" value="1"/>
</dbReference>
<evidence type="ECO:0000313" key="3">
    <source>
        <dbReference type="EMBL" id="CAJ0597882.1"/>
    </source>
</evidence>
<dbReference type="PANTHER" id="PTHR36955:SF1">
    <property type="entry name" value="SECRETED NEMATODE CLADE V PROTEIN GENE FAMILY"/>
    <property type="match status" value="1"/>
</dbReference>
<feature type="chain" id="PRO_5041463835" evidence="2">
    <location>
        <begin position="19"/>
        <end position="154"/>
    </location>
</feature>
<feature type="region of interest" description="Disordered" evidence="1">
    <location>
        <begin position="24"/>
        <end position="54"/>
    </location>
</feature>
<dbReference type="InterPro" id="IPR035126">
    <property type="entry name" value="SCVP"/>
</dbReference>
<dbReference type="EMBL" id="CATQJL010000223">
    <property type="protein sequence ID" value="CAJ0597882.1"/>
    <property type="molecule type" value="Genomic_DNA"/>
</dbReference>
<feature type="compositionally biased region" description="Gly residues" evidence="1">
    <location>
        <begin position="27"/>
        <end position="44"/>
    </location>
</feature>
<gene>
    <name evidence="3" type="ORF">CYNAS_LOCUS9865</name>
</gene>
<proteinExistence type="predicted"/>
<keyword evidence="4" id="KW-1185">Reference proteome</keyword>
<dbReference type="AlphaFoldDB" id="A0AA36GTG2"/>
<organism evidence="3 4">
    <name type="scientific">Cylicocyclus nassatus</name>
    <name type="common">Nematode worm</name>
    <dbReference type="NCBI Taxonomy" id="53992"/>
    <lineage>
        <taxon>Eukaryota</taxon>
        <taxon>Metazoa</taxon>
        <taxon>Ecdysozoa</taxon>
        <taxon>Nematoda</taxon>
        <taxon>Chromadorea</taxon>
        <taxon>Rhabditida</taxon>
        <taxon>Rhabditina</taxon>
        <taxon>Rhabditomorpha</taxon>
        <taxon>Strongyloidea</taxon>
        <taxon>Strongylidae</taxon>
        <taxon>Cylicocyclus</taxon>
    </lineage>
</organism>
<dbReference type="PANTHER" id="PTHR36955">
    <property type="entry name" value="SECRETED NEMATODE CLADE V PROTEIN GENE FAMILY"/>
    <property type="match status" value="1"/>
</dbReference>
<evidence type="ECO:0000256" key="2">
    <source>
        <dbReference type="SAM" id="SignalP"/>
    </source>
</evidence>
<comment type="caution">
    <text evidence="3">The sequence shown here is derived from an EMBL/GenBank/DDBJ whole genome shotgun (WGS) entry which is preliminary data.</text>
</comment>
<evidence type="ECO:0000313" key="4">
    <source>
        <dbReference type="Proteomes" id="UP001176961"/>
    </source>
</evidence>
<feature type="signal peptide" evidence="2">
    <location>
        <begin position="1"/>
        <end position="18"/>
    </location>
</feature>
<reference evidence="3" key="1">
    <citation type="submission" date="2023-07" db="EMBL/GenBank/DDBJ databases">
        <authorList>
            <consortium name="CYATHOMIX"/>
        </authorList>
    </citation>
    <scope>NUCLEOTIDE SEQUENCE</scope>
    <source>
        <strain evidence="3">N/A</strain>
    </source>
</reference>
<dbReference type="Proteomes" id="UP001176961">
    <property type="component" value="Unassembled WGS sequence"/>
</dbReference>
<protein>
    <submittedName>
        <fullName evidence="3">Uncharacterized protein</fullName>
    </submittedName>
</protein>